<dbReference type="PANTHER" id="PTHR30483">
    <property type="entry name" value="LEUCINE-SPECIFIC-BINDING PROTEIN"/>
    <property type="match status" value="1"/>
</dbReference>
<evidence type="ECO:0000256" key="2">
    <source>
        <dbReference type="ARBA" id="ARBA00022729"/>
    </source>
</evidence>
<dbReference type="PANTHER" id="PTHR30483:SF6">
    <property type="entry name" value="PERIPLASMIC BINDING PROTEIN OF ABC TRANSPORTER FOR NATURAL AMINO ACIDS"/>
    <property type="match status" value="1"/>
</dbReference>
<dbReference type="RefSeq" id="WP_125323710.1">
    <property type="nucleotide sequence ID" value="NZ_CP034328.1"/>
</dbReference>
<dbReference type="InterPro" id="IPR028081">
    <property type="entry name" value="Leu-bd"/>
</dbReference>
<sequence>MKKLLLATVASAALAGAATAEEVKLGIFIGFTGPIESLTGHMAAAADLAMKEASDSGKFMDGSTVVGVRADSTCAIDTAAGTAAAERLITAEGIKGMIGGDCSGITGAVLQNVARPNGMVMISPSATSPALTSAEDDGLFFRTAPSDAREGEVMADILVEKGIKSIALTYTNNDYGKGLAEAIASAFQAKGGTITINAAHEDGKADYSAEVAALASAGGDLLVVAGYLDQGGKGIIQASLDSGAFSVFGLPGGMVGDTLPAAIGPALDGSYGQVAQSDSAGAAILTEMGKTAPVPFDATSPYTMESYDAAALIILAMQAAGSTDPQVYKDKILEIANGPADGSGTKILPGEIGKALELIAAGTAIDYDGASGVTLIGPGESAGRYKQFEVKSGVYETVQFR</sequence>
<evidence type="ECO:0000259" key="5">
    <source>
        <dbReference type="Pfam" id="PF13458"/>
    </source>
</evidence>
<dbReference type="OrthoDB" id="7337537at2"/>
<keyword evidence="3" id="KW-0029">Amino-acid transport</keyword>
<feature type="signal peptide" evidence="4">
    <location>
        <begin position="1"/>
        <end position="20"/>
    </location>
</feature>
<protein>
    <submittedName>
        <fullName evidence="6">Branched-chain amino acid ABC transporter substrate-binding protein</fullName>
    </submittedName>
</protein>
<dbReference type="GO" id="GO:0006865">
    <property type="term" value="P:amino acid transport"/>
    <property type="evidence" value="ECO:0007669"/>
    <property type="project" value="UniProtKB-KW"/>
</dbReference>
<evidence type="ECO:0000256" key="4">
    <source>
        <dbReference type="SAM" id="SignalP"/>
    </source>
</evidence>
<accession>A0A3S8U1P6</accession>
<dbReference type="KEGG" id="taw:EI545_00880"/>
<dbReference type="SUPFAM" id="SSF53822">
    <property type="entry name" value="Periplasmic binding protein-like I"/>
    <property type="match status" value="1"/>
</dbReference>
<dbReference type="InterPro" id="IPR028082">
    <property type="entry name" value="Peripla_BP_I"/>
</dbReference>
<reference evidence="6 7" key="1">
    <citation type="submission" date="2018-12" db="EMBL/GenBank/DDBJ databases">
        <title>Complete genome sequencing of Tabrizicola sp. K13M18.</title>
        <authorList>
            <person name="Bae J.-W."/>
        </authorList>
    </citation>
    <scope>NUCLEOTIDE SEQUENCE [LARGE SCALE GENOMIC DNA]</scope>
    <source>
        <strain evidence="6 7">K13M18</strain>
    </source>
</reference>
<evidence type="ECO:0000313" key="7">
    <source>
        <dbReference type="Proteomes" id="UP000282002"/>
    </source>
</evidence>
<evidence type="ECO:0000256" key="1">
    <source>
        <dbReference type="ARBA" id="ARBA00010062"/>
    </source>
</evidence>
<dbReference type="InterPro" id="IPR051010">
    <property type="entry name" value="BCAA_transport"/>
</dbReference>
<feature type="domain" description="Leucine-binding protein" evidence="5">
    <location>
        <begin position="22"/>
        <end position="326"/>
    </location>
</feature>
<feature type="chain" id="PRO_5019068744" evidence="4">
    <location>
        <begin position="21"/>
        <end position="401"/>
    </location>
</feature>
<evidence type="ECO:0000256" key="3">
    <source>
        <dbReference type="ARBA" id="ARBA00022970"/>
    </source>
</evidence>
<dbReference type="Gene3D" id="3.40.50.2300">
    <property type="match status" value="2"/>
</dbReference>
<comment type="similarity">
    <text evidence="1">Belongs to the leucine-binding protein family.</text>
</comment>
<organism evidence="6 7">
    <name type="scientific">Tabrizicola piscis</name>
    <dbReference type="NCBI Taxonomy" id="2494374"/>
    <lineage>
        <taxon>Bacteria</taxon>
        <taxon>Pseudomonadati</taxon>
        <taxon>Pseudomonadota</taxon>
        <taxon>Alphaproteobacteria</taxon>
        <taxon>Rhodobacterales</taxon>
        <taxon>Paracoccaceae</taxon>
        <taxon>Tabrizicola</taxon>
    </lineage>
</organism>
<keyword evidence="3" id="KW-0813">Transport</keyword>
<dbReference type="CDD" id="cd06346">
    <property type="entry name" value="PBP1_ABC_ligand_binding-like"/>
    <property type="match status" value="1"/>
</dbReference>
<name>A0A3S8U1P6_9RHOB</name>
<proteinExistence type="inferred from homology"/>
<dbReference type="Proteomes" id="UP000282002">
    <property type="component" value="Chromosome"/>
</dbReference>
<dbReference type="EMBL" id="CP034328">
    <property type="protein sequence ID" value="AZL57522.1"/>
    <property type="molecule type" value="Genomic_DNA"/>
</dbReference>
<dbReference type="Pfam" id="PF13458">
    <property type="entry name" value="Peripla_BP_6"/>
    <property type="match status" value="1"/>
</dbReference>
<dbReference type="AlphaFoldDB" id="A0A3S8U1P6"/>
<gene>
    <name evidence="6" type="ORF">EI545_00880</name>
</gene>
<keyword evidence="2 4" id="KW-0732">Signal</keyword>
<evidence type="ECO:0000313" key="6">
    <source>
        <dbReference type="EMBL" id="AZL57522.1"/>
    </source>
</evidence>
<keyword evidence="7" id="KW-1185">Reference proteome</keyword>